<organism evidence="1 2">
    <name type="scientific">Pseudomonas phage Psa21</name>
    <dbReference type="NCBI Taxonomy" id="2530023"/>
    <lineage>
        <taxon>Viruses</taxon>
        <taxon>Duplodnaviria</taxon>
        <taxon>Heunggongvirae</taxon>
        <taxon>Uroviricota</taxon>
        <taxon>Caudoviricetes</taxon>
        <taxon>Chimalliviridae</taxon>
        <taxon>Tepukevirus</taxon>
        <taxon>Tepukevirus Psa21</taxon>
    </lineage>
</organism>
<evidence type="ECO:0000313" key="1">
    <source>
        <dbReference type="EMBL" id="QBJ02897.1"/>
    </source>
</evidence>
<gene>
    <name evidence="1" type="ORF">PSA21_371</name>
</gene>
<evidence type="ECO:0000313" key="2">
    <source>
        <dbReference type="Proteomes" id="UP000294134"/>
    </source>
</evidence>
<accession>A0A481W6Q2</accession>
<dbReference type="EMBL" id="MK552327">
    <property type="protein sequence ID" value="QBJ02897.1"/>
    <property type="molecule type" value="Genomic_DNA"/>
</dbReference>
<keyword evidence="2" id="KW-1185">Reference proteome</keyword>
<reference evidence="1 2" key="1">
    <citation type="submission" date="2019-02" db="EMBL/GenBank/DDBJ databases">
        <authorList>
            <person name="Frampton R.A."/>
            <person name="Wojtus J.K."/>
            <person name="Fineran P.C."/>
            <person name="Hendrickson H.L."/>
        </authorList>
    </citation>
    <scope>NUCLEOTIDE SEQUENCE [LARGE SCALE GENOMIC DNA]</scope>
</reference>
<sequence length="84" mass="9337">MSDREFEVREFVRLNVDVMINKPGAGQVLYAPAGTIVQVMSYDPSLDAKYGVRAPREPYRNAPVTEAMMAKLPEGYVYAEPVGL</sequence>
<dbReference type="Proteomes" id="UP000294134">
    <property type="component" value="Segment"/>
</dbReference>
<protein>
    <submittedName>
        <fullName evidence="1">Uncharacterized protein</fullName>
    </submittedName>
</protein>
<name>A0A481W6Q2_9CAUD</name>
<proteinExistence type="predicted"/>